<feature type="region of interest" description="Disordered" evidence="1">
    <location>
        <begin position="1"/>
        <end position="27"/>
    </location>
</feature>
<dbReference type="PANTHER" id="PTHR47602">
    <property type="entry name" value="F-BOX PROTEIN SKIP22"/>
    <property type="match status" value="1"/>
</dbReference>
<feature type="compositionally biased region" description="Polar residues" evidence="1">
    <location>
        <begin position="119"/>
        <end position="130"/>
    </location>
</feature>
<dbReference type="EMBL" id="CM000834">
    <property type="protein sequence ID" value="KRH75483.1"/>
    <property type="molecule type" value="Genomic_DNA"/>
</dbReference>
<proteinExistence type="predicted"/>
<reference evidence="2 3" key="1">
    <citation type="journal article" date="2010" name="Nature">
        <title>Genome sequence of the palaeopolyploid soybean.</title>
        <authorList>
            <person name="Schmutz J."/>
            <person name="Cannon S.B."/>
            <person name="Schlueter J."/>
            <person name="Ma J."/>
            <person name="Mitros T."/>
            <person name="Nelson W."/>
            <person name="Hyten D.L."/>
            <person name="Song Q."/>
            <person name="Thelen J.J."/>
            <person name="Cheng J."/>
            <person name="Xu D."/>
            <person name="Hellsten U."/>
            <person name="May G.D."/>
            <person name="Yu Y."/>
            <person name="Sakurai T."/>
            <person name="Umezawa T."/>
            <person name="Bhattacharyya M.K."/>
            <person name="Sandhu D."/>
            <person name="Valliyodan B."/>
            <person name="Lindquist E."/>
            <person name="Peto M."/>
            <person name="Grant D."/>
            <person name="Shu S."/>
            <person name="Goodstein D."/>
            <person name="Barry K."/>
            <person name="Futrell-Griggs M."/>
            <person name="Abernathy B."/>
            <person name="Du J."/>
            <person name="Tian Z."/>
            <person name="Zhu L."/>
            <person name="Gill N."/>
            <person name="Joshi T."/>
            <person name="Libault M."/>
            <person name="Sethuraman A."/>
            <person name="Zhang X.-C."/>
            <person name="Shinozaki K."/>
            <person name="Nguyen H.T."/>
            <person name="Wing R.A."/>
            <person name="Cregan P."/>
            <person name="Specht J."/>
            <person name="Grimwood J."/>
            <person name="Rokhsar D."/>
            <person name="Stacey G."/>
            <person name="Shoemaker R.C."/>
            <person name="Jackson S.A."/>
        </authorList>
    </citation>
    <scope>NUCLEOTIDE SEQUENCE [LARGE SCALE GENOMIC DNA]</scope>
    <source>
        <strain evidence="3">cv. Williams 82</strain>
        <tissue evidence="2">Callus</tissue>
    </source>
</reference>
<keyword evidence="4" id="KW-1185">Reference proteome</keyword>
<reference evidence="3" key="2">
    <citation type="submission" date="2018-02" db="UniProtKB">
        <authorList>
            <consortium name="EnsemblPlants"/>
        </authorList>
    </citation>
    <scope>IDENTIFICATION</scope>
    <source>
        <strain evidence="3">Williams 82</strain>
    </source>
</reference>
<evidence type="ECO:0000313" key="3">
    <source>
        <dbReference type="EnsemblPlants" id="KRH75483"/>
    </source>
</evidence>
<protein>
    <submittedName>
        <fullName evidence="2 3">Uncharacterized protein</fullName>
    </submittedName>
</protein>
<evidence type="ECO:0000256" key="1">
    <source>
        <dbReference type="SAM" id="MobiDB-lite"/>
    </source>
</evidence>
<dbReference type="EnsemblPlants" id="KRH75483">
    <property type="protein sequence ID" value="KRH75483"/>
    <property type="gene ID" value="GLYMA_01G087400"/>
</dbReference>
<dbReference type="Proteomes" id="UP000008827">
    <property type="component" value="Chromosome 1"/>
</dbReference>
<organism evidence="3">
    <name type="scientific">Glycine max</name>
    <name type="common">Soybean</name>
    <name type="synonym">Glycine hispida</name>
    <dbReference type="NCBI Taxonomy" id="3847"/>
    <lineage>
        <taxon>Eukaryota</taxon>
        <taxon>Viridiplantae</taxon>
        <taxon>Streptophyta</taxon>
        <taxon>Embryophyta</taxon>
        <taxon>Tracheophyta</taxon>
        <taxon>Spermatophyta</taxon>
        <taxon>Magnoliopsida</taxon>
        <taxon>eudicotyledons</taxon>
        <taxon>Gunneridae</taxon>
        <taxon>Pentapetalae</taxon>
        <taxon>rosids</taxon>
        <taxon>fabids</taxon>
        <taxon>Fabales</taxon>
        <taxon>Fabaceae</taxon>
        <taxon>Papilionoideae</taxon>
        <taxon>50 kb inversion clade</taxon>
        <taxon>NPAAA clade</taxon>
        <taxon>indigoferoid/millettioid clade</taxon>
        <taxon>Phaseoleae</taxon>
        <taxon>Glycine</taxon>
        <taxon>Glycine subgen. Soja</taxon>
    </lineage>
</organism>
<name>K7K2R5_SOYBN</name>
<gene>
    <name evidence="2" type="ORF">GLYMA_01G087400</name>
</gene>
<reference evidence="2" key="3">
    <citation type="submission" date="2018-07" db="EMBL/GenBank/DDBJ databases">
        <title>WGS assembly of Glycine max.</title>
        <authorList>
            <person name="Schmutz J."/>
            <person name="Cannon S."/>
            <person name="Schlueter J."/>
            <person name="Ma J."/>
            <person name="Mitros T."/>
            <person name="Nelson W."/>
            <person name="Hyten D."/>
            <person name="Song Q."/>
            <person name="Thelen J."/>
            <person name="Cheng J."/>
            <person name="Xu D."/>
            <person name="Hellsten U."/>
            <person name="May G."/>
            <person name="Yu Y."/>
            <person name="Sakurai T."/>
            <person name="Umezawa T."/>
            <person name="Bhattacharyya M."/>
            <person name="Sandhu D."/>
            <person name="Valliyodan B."/>
            <person name="Lindquist E."/>
            <person name="Peto M."/>
            <person name="Grant D."/>
            <person name="Shu S."/>
            <person name="Goodstein D."/>
            <person name="Barry K."/>
            <person name="Futrell-Griggs M."/>
            <person name="Abernathy B."/>
            <person name="Du J."/>
            <person name="Tian Z."/>
            <person name="Zhu L."/>
            <person name="Gill N."/>
            <person name="Joshi T."/>
            <person name="Libault M."/>
            <person name="Sethuraman A."/>
            <person name="Zhang X."/>
            <person name="Shinozaki K."/>
            <person name="Nguyen H."/>
            <person name="Wing R."/>
            <person name="Cregan P."/>
            <person name="Specht J."/>
            <person name="Grimwood J."/>
            <person name="Rokhsar D."/>
            <person name="Stacey G."/>
            <person name="Shoemaker R."/>
            <person name="Jackson S."/>
        </authorList>
    </citation>
    <scope>NUCLEOTIDE SEQUENCE</scope>
    <source>
        <tissue evidence="2">Callus</tissue>
    </source>
</reference>
<evidence type="ECO:0000313" key="2">
    <source>
        <dbReference type="EMBL" id="KRH75483.1"/>
    </source>
</evidence>
<accession>K7K2R5</accession>
<evidence type="ECO:0000313" key="4">
    <source>
        <dbReference type="Proteomes" id="UP000008827"/>
    </source>
</evidence>
<dbReference type="HOGENOM" id="CLU_1009755_0_0_1"/>
<sequence>MVAASSSSTAPSPGLCTIPHLSQTPRPRKSSFLKIEVPDSCSLLQLKDTVPRTISSSSSSLHLSLNRKDKIHAPSQEEPLNSLGVAIGNLIFYSLNPTVFTLETLLHKPETAPRDGPTIQDSSETLTSDSPFVLDAEKPPTLDAAELESMEMIDGSDETVVVGTNSEPFFMRRVLKEAPGNNVNDFKLLVFMVHGVDSGMAFSGSHLLDDSPPTFSSMISLRYTLLDILANGDSHNIYHTKLNCNVNHVFPLLAFRGTRLDIYERKEGSNGIFIWI</sequence>
<feature type="compositionally biased region" description="Low complexity" evidence="1">
    <location>
        <begin position="1"/>
        <end position="13"/>
    </location>
</feature>
<dbReference type="PaxDb" id="3847-GLYMA01G22210.1"/>
<feature type="region of interest" description="Disordered" evidence="1">
    <location>
        <begin position="111"/>
        <end position="135"/>
    </location>
</feature>
<dbReference type="STRING" id="3847.K7K2R5"/>
<dbReference type="PANTHER" id="PTHR47602:SF2">
    <property type="entry name" value="F-BOX PROTEIN SKIP22"/>
    <property type="match status" value="1"/>
</dbReference>
<dbReference type="InParanoid" id="K7K2R5"/>
<dbReference type="Gramene" id="KRH75483">
    <property type="protein sequence ID" value="KRH75483"/>
    <property type="gene ID" value="GLYMA_01G087400"/>
</dbReference>
<dbReference type="AlphaFoldDB" id="K7K2R5"/>